<dbReference type="PANTHER" id="PTHR43312">
    <property type="entry name" value="D-THREO-ALDOSE 1-DEHYDROGENASE"/>
    <property type="match status" value="1"/>
</dbReference>
<gene>
    <name evidence="2" type="ORF">DS031_07400</name>
</gene>
<dbReference type="InterPro" id="IPR036812">
    <property type="entry name" value="NAD(P)_OxRdtase_dom_sf"/>
</dbReference>
<dbReference type="EMBL" id="QOCW01000005">
    <property type="protein sequence ID" value="RBW70381.1"/>
    <property type="molecule type" value="Genomic_DNA"/>
</dbReference>
<dbReference type="InterPro" id="IPR023210">
    <property type="entry name" value="NADP_OxRdtase_dom"/>
</dbReference>
<feature type="domain" description="NADP-dependent oxidoreductase" evidence="1">
    <location>
        <begin position="15"/>
        <end position="293"/>
    </location>
</feature>
<dbReference type="OrthoDB" id="9773828at2"/>
<dbReference type="Gene3D" id="3.20.20.100">
    <property type="entry name" value="NADP-dependent oxidoreductase domain"/>
    <property type="match status" value="1"/>
</dbReference>
<dbReference type="AlphaFoldDB" id="A0A366Y2E5"/>
<dbReference type="InterPro" id="IPR053135">
    <property type="entry name" value="AKR2_Oxidoreductase"/>
</dbReference>
<keyword evidence="3" id="KW-1185">Reference proteome</keyword>
<proteinExistence type="predicted"/>
<evidence type="ECO:0000313" key="3">
    <source>
        <dbReference type="Proteomes" id="UP000253314"/>
    </source>
</evidence>
<dbReference type="RefSeq" id="WP_113805288.1">
    <property type="nucleotide sequence ID" value="NZ_QOCW01000005.1"/>
</dbReference>
<dbReference type="GO" id="GO:0016491">
    <property type="term" value="F:oxidoreductase activity"/>
    <property type="evidence" value="ECO:0007669"/>
    <property type="project" value="InterPro"/>
</dbReference>
<dbReference type="Pfam" id="PF00248">
    <property type="entry name" value="Aldo_ket_red"/>
    <property type="match status" value="1"/>
</dbReference>
<protein>
    <submittedName>
        <fullName evidence="2">Aldo/keto reductase</fullName>
    </submittedName>
</protein>
<comment type="caution">
    <text evidence="2">The sequence shown here is derived from an EMBL/GenBank/DDBJ whole genome shotgun (WGS) entry which is preliminary data.</text>
</comment>
<name>A0A366Y2E5_9BACI</name>
<reference evidence="2 3" key="1">
    <citation type="submission" date="2018-07" db="EMBL/GenBank/DDBJ databases">
        <title>Lottiidibacillus patelloidae gen. nov., sp. nov., isolated from the intestinal tract of a marine limpet and the reclassification of B. taeanensis BH030017T, B. algicola KMM 3737T and B. hwajinpoensis SW-72T as genus Lottiidibacillus.</title>
        <authorList>
            <person name="Liu R."/>
            <person name="Huang Z."/>
        </authorList>
    </citation>
    <scope>NUCLEOTIDE SEQUENCE [LARGE SCALE GENOMIC DNA]</scope>
    <source>
        <strain evidence="2 3">BH030017</strain>
    </source>
</reference>
<dbReference type="CDD" id="cd19086">
    <property type="entry name" value="AKR_AKR11C1"/>
    <property type="match status" value="1"/>
</dbReference>
<evidence type="ECO:0000313" key="2">
    <source>
        <dbReference type="EMBL" id="RBW70381.1"/>
    </source>
</evidence>
<evidence type="ECO:0000259" key="1">
    <source>
        <dbReference type="Pfam" id="PF00248"/>
    </source>
</evidence>
<organism evidence="2 3">
    <name type="scientific">Bacillus taeanensis</name>
    <dbReference type="NCBI Taxonomy" id="273032"/>
    <lineage>
        <taxon>Bacteria</taxon>
        <taxon>Bacillati</taxon>
        <taxon>Bacillota</taxon>
        <taxon>Bacilli</taxon>
        <taxon>Bacillales</taxon>
        <taxon>Bacillaceae</taxon>
        <taxon>Bacillus</taxon>
    </lineage>
</organism>
<dbReference type="Proteomes" id="UP000253314">
    <property type="component" value="Unassembled WGS sequence"/>
</dbReference>
<dbReference type="PRINTS" id="PR00069">
    <property type="entry name" value="ALDKETRDTASE"/>
</dbReference>
<dbReference type="InterPro" id="IPR020471">
    <property type="entry name" value="AKR"/>
</dbReference>
<sequence length="302" mass="34414">MKKNQLGNSDLYVSEIGLGSMSLKNENESIRMIHQAIERGVNYLDTADLYDFGKNEEVIGNAIKGKRDQVIIGTKVGNRWEEGKEGWYWDPSKQYIKEAVKNSLKRLNIEYIDLYQLHGGTIEDNIDETIEAFEELKEEGIIRYYGISSIRPNVIREYVKHSNIVSVMMQYSILDRRPEEEILSFLQENNISVIARGPLAKGMLTEQVEAKIREDGFLDSSKNDILLLANKLRETCGTSHNLTQLALRYALSHPAVATTIPGASSMEQLQENLSAANVREFTKAEITLIQQLSKENKYDKHR</sequence>
<accession>A0A366Y2E5</accession>
<dbReference type="SUPFAM" id="SSF51430">
    <property type="entry name" value="NAD(P)-linked oxidoreductase"/>
    <property type="match status" value="1"/>
</dbReference>
<dbReference type="PANTHER" id="PTHR43312:SF1">
    <property type="entry name" value="NADP-DEPENDENT OXIDOREDUCTASE DOMAIN-CONTAINING PROTEIN"/>
    <property type="match status" value="1"/>
</dbReference>